<keyword evidence="2" id="KW-1185">Reference proteome</keyword>
<evidence type="ECO:0000313" key="2">
    <source>
        <dbReference type="Proteomes" id="UP001163336"/>
    </source>
</evidence>
<dbReference type="InterPro" id="IPR021412">
    <property type="entry name" value="DUF3052"/>
</dbReference>
<reference evidence="1" key="1">
    <citation type="submission" date="2022-11" db="EMBL/GenBank/DDBJ databases">
        <title>Isolation and characterization of PLA-degrading bacterium Massilia sp. from Antarctic soil.</title>
        <authorList>
            <person name="Sato K."/>
            <person name="Gomez-Fuentes C."/>
            <person name="Ahmad S.A."/>
            <person name="Zulkharnain A."/>
        </authorList>
    </citation>
    <scope>NUCLEOTIDE SEQUENCE</scope>
    <source>
        <strain evidence="1">N-3</strain>
    </source>
</reference>
<organism evidence="1 2">
    <name type="scientific">Massilia varians</name>
    <dbReference type="NCBI Taxonomy" id="457921"/>
    <lineage>
        <taxon>Bacteria</taxon>
        <taxon>Pseudomonadati</taxon>
        <taxon>Pseudomonadota</taxon>
        <taxon>Betaproteobacteria</taxon>
        <taxon>Burkholderiales</taxon>
        <taxon>Oxalobacteraceae</taxon>
        <taxon>Telluria group</taxon>
        <taxon>Massilia</taxon>
    </lineage>
</organism>
<gene>
    <name evidence="1" type="ORF">MasN3_44460</name>
</gene>
<evidence type="ECO:0000313" key="1">
    <source>
        <dbReference type="EMBL" id="BDT60952.1"/>
    </source>
</evidence>
<accession>A0ABN6TFH0</accession>
<sequence length="148" mass="16423">MYRNATRPLHSVAIAELLHLGILMNEKTVADKMFLRTAKSMLILNGQANPGVAAQMPQHLVKEGDGPFDVILMFALNRKELEQYLPVAKEKLGEKGSLWIAYLKQTASKATDINRDSINAYAKENGITAVAMISIDGDWSGLRLKRIE</sequence>
<proteinExistence type="predicted"/>
<protein>
    <recommendedName>
        <fullName evidence="3">DUF3052 domain-containing protein</fullName>
    </recommendedName>
</protein>
<evidence type="ECO:0008006" key="3">
    <source>
        <dbReference type="Google" id="ProtNLM"/>
    </source>
</evidence>
<dbReference type="Proteomes" id="UP001163336">
    <property type="component" value="Chromosome"/>
</dbReference>
<dbReference type="EMBL" id="AP026966">
    <property type="protein sequence ID" value="BDT60952.1"/>
    <property type="molecule type" value="Genomic_DNA"/>
</dbReference>
<name>A0ABN6TFH0_9BURK</name>
<dbReference type="Pfam" id="PF11253">
    <property type="entry name" value="DUF3052"/>
    <property type="match status" value="1"/>
</dbReference>